<keyword evidence="1" id="KW-0732">Signal</keyword>
<proteinExistence type="predicted"/>
<dbReference type="PANTHER" id="PTHR40469">
    <property type="entry name" value="SECRETED GLYCOSYL HYDROLASE"/>
    <property type="match status" value="1"/>
</dbReference>
<dbReference type="OrthoDB" id="9816308at2"/>
<accession>A0A1G9R522</accession>
<dbReference type="STRING" id="1075417.SAMN05421823_11139"/>
<dbReference type="SUPFAM" id="SSF52317">
    <property type="entry name" value="Class I glutamine amidotransferase-like"/>
    <property type="match status" value="1"/>
</dbReference>
<evidence type="ECO:0000313" key="3">
    <source>
        <dbReference type="EMBL" id="SDM18379.1"/>
    </source>
</evidence>
<feature type="chain" id="PRO_5011741833" description="ThuA-like domain-containing protein" evidence="1">
    <location>
        <begin position="21"/>
        <end position="251"/>
    </location>
</feature>
<sequence>MKPSLLFLLAAWLIAPLVQAQTSFRVLVFSKTNGYRHEAIETGVATVKQLGAQYNFDVDTTEDSLQFNDNTLKQYDVVVFLNTTQNVLGEAEQAAFEKYIQSGKGYVGIHAAADTEYDWPWYGQLVGHYFDSHPKQQTAMLHVEDAKHPASAHLPDPWEWTDEWYNYKEDQAGDLTVLLTVDESSYEGGNMGAMHPMAWYHEFDGGRAFYTGLGHRDDCYEKPEFLQHLYGALYWAATGKKKLPNMVSTEK</sequence>
<dbReference type="InterPro" id="IPR029062">
    <property type="entry name" value="Class_I_gatase-like"/>
</dbReference>
<feature type="signal peptide" evidence="1">
    <location>
        <begin position="1"/>
        <end position="20"/>
    </location>
</feature>
<name>A0A1G9R522_9BACT</name>
<keyword evidence="4" id="KW-1185">Reference proteome</keyword>
<evidence type="ECO:0000313" key="4">
    <source>
        <dbReference type="Proteomes" id="UP000198510"/>
    </source>
</evidence>
<dbReference type="PANTHER" id="PTHR40469:SF2">
    <property type="entry name" value="GALACTOSE-BINDING DOMAIN-LIKE SUPERFAMILY PROTEIN"/>
    <property type="match status" value="1"/>
</dbReference>
<dbReference type="AlphaFoldDB" id="A0A1G9R522"/>
<protein>
    <recommendedName>
        <fullName evidence="2">ThuA-like domain-containing protein</fullName>
    </recommendedName>
</protein>
<organism evidence="3 4">
    <name type="scientific">Catalinimonas alkaloidigena</name>
    <dbReference type="NCBI Taxonomy" id="1075417"/>
    <lineage>
        <taxon>Bacteria</taxon>
        <taxon>Pseudomonadati</taxon>
        <taxon>Bacteroidota</taxon>
        <taxon>Cytophagia</taxon>
        <taxon>Cytophagales</taxon>
        <taxon>Catalimonadaceae</taxon>
        <taxon>Catalinimonas</taxon>
    </lineage>
</organism>
<evidence type="ECO:0000259" key="2">
    <source>
        <dbReference type="Pfam" id="PF06283"/>
    </source>
</evidence>
<evidence type="ECO:0000256" key="1">
    <source>
        <dbReference type="SAM" id="SignalP"/>
    </source>
</evidence>
<dbReference type="Proteomes" id="UP000198510">
    <property type="component" value="Unassembled WGS sequence"/>
</dbReference>
<feature type="domain" description="ThuA-like" evidence="2">
    <location>
        <begin position="25"/>
        <end position="236"/>
    </location>
</feature>
<gene>
    <name evidence="3" type="ORF">SAMN05421823_11139</name>
</gene>
<dbReference type="Gene3D" id="3.40.50.880">
    <property type="match status" value="1"/>
</dbReference>
<reference evidence="3 4" key="1">
    <citation type="submission" date="2016-10" db="EMBL/GenBank/DDBJ databases">
        <authorList>
            <person name="de Groot N.N."/>
        </authorList>
    </citation>
    <scope>NUCLEOTIDE SEQUENCE [LARGE SCALE GENOMIC DNA]</scope>
    <source>
        <strain evidence="3 4">DSM 25186</strain>
    </source>
</reference>
<dbReference type="Pfam" id="PF06283">
    <property type="entry name" value="ThuA"/>
    <property type="match status" value="1"/>
</dbReference>
<dbReference type="RefSeq" id="WP_089686527.1">
    <property type="nucleotide sequence ID" value="NZ_FNFO01000011.1"/>
</dbReference>
<dbReference type="InterPro" id="IPR029010">
    <property type="entry name" value="ThuA-like"/>
</dbReference>
<dbReference type="EMBL" id="FNFO01000011">
    <property type="protein sequence ID" value="SDM18379.1"/>
    <property type="molecule type" value="Genomic_DNA"/>
</dbReference>